<dbReference type="GO" id="GO:0003964">
    <property type="term" value="F:RNA-directed DNA polymerase activity"/>
    <property type="evidence" value="ECO:0007669"/>
    <property type="project" value="UniProtKB-KW"/>
</dbReference>
<keyword evidence="2" id="KW-0808">Transferase</keyword>
<feature type="domain" description="Reverse transcriptase" evidence="1">
    <location>
        <begin position="1"/>
        <end position="105"/>
    </location>
</feature>
<keyword evidence="2" id="KW-0548">Nucleotidyltransferase</keyword>
<dbReference type="PANTHER" id="PTHR33116">
    <property type="entry name" value="REVERSE TRANSCRIPTASE ZINC-BINDING DOMAIN-CONTAINING PROTEIN-RELATED-RELATED"/>
    <property type="match status" value="1"/>
</dbReference>
<protein>
    <submittedName>
        <fullName evidence="2">RNA-directed DNA polymerase (Reverse transcriptase)-related family protein</fullName>
    </submittedName>
</protein>
<dbReference type="InterPro" id="IPR026960">
    <property type="entry name" value="RVT-Znf"/>
</dbReference>
<dbReference type="InterPro" id="IPR000477">
    <property type="entry name" value="RT_dom"/>
</dbReference>
<proteinExistence type="predicted"/>
<dbReference type="PROSITE" id="PS50878">
    <property type="entry name" value="RT_POL"/>
    <property type="match status" value="1"/>
</dbReference>
<organism evidence="2 3">
    <name type="scientific">Rhynchospora pubera</name>
    <dbReference type="NCBI Taxonomy" id="906938"/>
    <lineage>
        <taxon>Eukaryota</taxon>
        <taxon>Viridiplantae</taxon>
        <taxon>Streptophyta</taxon>
        <taxon>Embryophyta</taxon>
        <taxon>Tracheophyta</taxon>
        <taxon>Spermatophyta</taxon>
        <taxon>Magnoliopsida</taxon>
        <taxon>Liliopsida</taxon>
        <taxon>Poales</taxon>
        <taxon>Cyperaceae</taxon>
        <taxon>Cyperoideae</taxon>
        <taxon>Rhynchosporeae</taxon>
        <taxon>Rhynchospora</taxon>
    </lineage>
</organism>
<accession>A0AAV8GF66</accession>
<comment type="caution">
    <text evidence="2">The sequence shown here is derived from an EMBL/GenBank/DDBJ whole genome shotgun (WGS) entry which is preliminary data.</text>
</comment>
<evidence type="ECO:0000259" key="1">
    <source>
        <dbReference type="PROSITE" id="PS50878"/>
    </source>
</evidence>
<dbReference type="EMBL" id="JAMFTS010000001">
    <property type="protein sequence ID" value="KAJ4804334.1"/>
    <property type="molecule type" value="Genomic_DNA"/>
</dbReference>
<evidence type="ECO:0000313" key="2">
    <source>
        <dbReference type="EMBL" id="KAJ4804334.1"/>
    </source>
</evidence>
<dbReference type="PANTHER" id="PTHR33116:SF78">
    <property type="entry name" value="OS12G0587133 PROTEIN"/>
    <property type="match status" value="1"/>
</dbReference>
<dbReference type="Proteomes" id="UP001140206">
    <property type="component" value="Chromosome 1"/>
</dbReference>
<reference evidence="2" key="1">
    <citation type="submission" date="2022-08" db="EMBL/GenBank/DDBJ databases">
        <authorList>
            <person name="Marques A."/>
        </authorList>
    </citation>
    <scope>NUCLEOTIDE SEQUENCE</scope>
    <source>
        <strain evidence="2">RhyPub2mFocal</strain>
        <tissue evidence="2">Leaves</tissue>
    </source>
</reference>
<dbReference type="Pfam" id="PF13966">
    <property type="entry name" value="zf-RVT"/>
    <property type="match status" value="1"/>
</dbReference>
<keyword evidence="2" id="KW-0695">RNA-directed DNA polymerase</keyword>
<evidence type="ECO:0000313" key="3">
    <source>
        <dbReference type="Proteomes" id="UP001140206"/>
    </source>
</evidence>
<gene>
    <name evidence="2" type="ORF">LUZ62_016900</name>
</gene>
<sequence>MHATMSSPKSLPSKSRVSSILSELAFQVSLEYADDTLIFSTAKRNAPASLLSVLNNFSLASGITINDGKSSVIPFNLTHQQCNSIQALFNCNLSTLPLSYLGLPLTKGRPDRAAFQALIDRIHAKLQGWKGALLSRAGRIVLAKAVLSSIPVFYMSVFKFPMWVIRDIDKITRGFIWGKSATGTRGLPLLAWDRVCSPKSCGGFGLINLHLQNITLLLRWWWRIYDAPDSQWATITSLLYAKRDTNVPPIGWNGGGSFFWKDLLALRLYFQLSTHTDIQSGKQNLFWFDSLGGNRFFLFGSEPTHLPRRYISLANAMPILSHLLPAPFTREQAEWTHTVASLNFNNNNDCLKWRWSSDGAYSASSVYKALSMAGKQTFPLKRIWTIKVTPSIKCFLVLLAHNRLMTQEQLRRRKIPFEEKCVLCGQSIWETTSHLFLSCVFSNSLWIKLGHTIGTNMVYQDSNCSQALIEMLKLTAPKSFKETVIATAFWEIWLERNNRVFRQESRPLNVIHDWIVGEATMFRKYC</sequence>
<name>A0AAV8GF66_9POAL</name>
<keyword evidence="3" id="KW-1185">Reference proteome</keyword>
<dbReference type="AlphaFoldDB" id="A0AAV8GF66"/>